<feature type="compositionally biased region" description="Polar residues" evidence="1">
    <location>
        <begin position="69"/>
        <end position="84"/>
    </location>
</feature>
<feature type="region of interest" description="Disordered" evidence="1">
    <location>
        <begin position="68"/>
        <end position="102"/>
    </location>
</feature>
<sequence length="149" mass="17365">MASNNYQWFNERCMPKKVPGMYDVDGINMLSAKVDSLVEHAQFVSNFNRQQQQNNPYFNTYNPGWRNHPNFSWKDQGNQGSNSRPFHPLGFQPRPSQLESKQPREIAIEKLTNASSERFERLEAKVDQLATSNRNVEVQLRKRKGPKQP</sequence>
<name>A0A833U8H7_JUGRE</name>
<evidence type="ECO:0000313" key="3">
    <source>
        <dbReference type="Proteomes" id="UP000619265"/>
    </source>
</evidence>
<gene>
    <name evidence="2" type="ORF">F2P56_022685</name>
</gene>
<dbReference type="AlphaFoldDB" id="A0A833U8H7"/>
<dbReference type="EMBL" id="LIHL02000010">
    <property type="protein sequence ID" value="KAF5458672.1"/>
    <property type="molecule type" value="Genomic_DNA"/>
</dbReference>
<reference evidence="2" key="1">
    <citation type="submission" date="2015-10" db="EMBL/GenBank/DDBJ databases">
        <authorList>
            <person name="Martinez-Garcia P.J."/>
            <person name="Crepeau M.W."/>
            <person name="Puiu D."/>
            <person name="Gonzalez-Ibeas D."/>
            <person name="Whalen J."/>
            <person name="Stevens K."/>
            <person name="Paul R."/>
            <person name="Butterfield T."/>
            <person name="Britton M."/>
            <person name="Reagan R."/>
            <person name="Chakraborty S."/>
            <person name="Walawage S.L."/>
            <person name="Vasquez-Gross H.A."/>
            <person name="Cardeno C."/>
            <person name="Famula R."/>
            <person name="Pratt K."/>
            <person name="Kuruganti S."/>
            <person name="Aradhya M.K."/>
            <person name="Leslie C.A."/>
            <person name="Dandekar A.M."/>
            <person name="Salzberg S.L."/>
            <person name="Wegrzyn J.L."/>
            <person name="Langley C.H."/>
            <person name="Neale D.B."/>
        </authorList>
    </citation>
    <scope>NUCLEOTIDE SEQUENCE</scope>
    <source>
        <tissue evidence="2">Leaves</tissue>
    </source>
</reference>
<dbReference type="Gramene" id="Jr10_17350_p1">
    <property type="protein sequence ID" value="cds.Jr10_17350_p1"/>
    <property type="gene ID" value="Jr10_17350"/>
</dbReference>
<evidence type="ECO:0000313" key="2">
    <source>
        <dbReference type="EMBL" id="KAF5458672.1"/>
    </source>
</evidence>
<comment type="caution">
    <text evidence="2">The sequence shown here is derived from an EMBL/GenBank/DDBJ whole genome shotgun (WGS) entry which is preliminary data.</text>
</comment>
<reference evidence="2" key="2">
    <citation type="submission" date="2020-03" db="EMBL/GenBank/DDBJ databases">
        <title>Walnut 2.0.</title>
        <authorList>
            <person name="Marrano A."/>
            <person name="Britton M."/>
            <person name="Zimin A.V."/>
            <person name="Zaini P.A."/>
            <person name="Workman R."/>
            <person name="Puiu D."/>
            <person name="Bianco L."/>
            <person name="Allen B.J."/>
            <person name="Troggio M."/>
            <person name="Leslie C.A."/>
            <person name="Timp W."/>
            <person name="Dendekar A."/>
            <person name="Salzberg S.L."/>
            <person name="Neale D.B."/>
        </authorList>
    </citation>
    <scope>NUCLEOTIDE SEQUENCE</scope>
    <source>
        <tissue evidence="2">Leaves</tissue>
    </source>
</reference>
<evidence type="ECO:0000256" key="1">
    <source>
        <dbReference type="SAM" id="MobiDB-lite"/>
    </source>
</evidence>
<accession>A0A833U8H7</accession>
<proteinExistence type="predicted"/>
<organism evidence="2 3">
    <name type="scientific">Juglans regia</name>
    <name type="common">English walnut</name>
    <dbReference type="NCBI Taxonomy" id="51240"/>
    <lineage>
        <taxon>Eukaryota</taxon>
        <taxon>Viridiplantae</taxon>
        <taxon>Streptophyta</taxon>
        <taxon>Embryophyta</taxon>
        <taxon>Tracheophyta</taxon>
        <taxon>Spermatophyta</taxon>
        <taxon>Magnoliopsida</taxon>
        <taxon>eudicotyledons</taxon>
        <taxon>Gunneridae</taxon>
        <taxon>Pentapetalae</taxon>
        <taxon>rosids</taxon>
        <taxon>fabids</taxon>
        <taxon>Fagales</taxon>
        <taxon>Juglandaceae</taxon>
        <taxon>Juglans</taxon>
    </lineage>
</organism>
<dbReference type="Proteomes" id="UP000619265">
    <property type="component" value="Unassembled WGS sequence"/>
</dbReference>
<protein>
    <submittedName>
        <fullName evidence="2">Uncharacterized protein</fullName>
    </submittedName>
</protein>